<evidence type="ECO:0000313" key="10">
    <source>
        <dbReference type="WBParaSite" id="Csp11.Scaffold629.g10344.t1"/>
    </source>
</evidence>
<keyword evidence="9" id="KW-1185">Reference proteome</keyword>
<keyword evidence="2" id="KW-0808">Transferase</keyword>
<dbReference type="Pfam" id="PF00069">
    <property type="entry name" value="Pkinase"/>
    <property type="match status" value="1"/>
</dbReference>
<dbReference type="Gene3D" id="1.10.510.10">
    <property type="entry name" value="Transferase(Phosphotransferase) domain 1"/>
    <property type="match status" value="1"/>
</dbReference>
<proteinExistence type="inferred from homology"/>
<evidence type="ECO:0000256" key="7">
    <source>
        <dbReference type="SAM" id="MobiDB-lite"/>
    </source>
</evidence>
<feature type="domain" description="Protein kinase" evidence="8">
    <location>
        <begin position="1"/>
        <end position="353"/>
    </location>
</feature>
<dbReference type="SMART" id="SM00220">
    <property type="entry name" value="S_TKc"/>
    <property type="match status" value="1"/>
</dbReference>
<dbReference type="SUPFAM" id="SSF56112">
    <property type="entry name" value="Protein kinase-like (PK-like)"/>
    <property type="match status" value="1"/>
</dbReference>
<dbReference type="AlphaFoldDB" id="A0A1I7TP09"/>
<feature type="region of interest" description="Disordered" evidence="7">
    <location>
        <begin position="1"/>
        <end position="66"/>
    </location>
</feature>
<feature type="compositionally biased region" description="Basic and acidic residues" evidence="7">
    <location>
        <begin position="15"/>
        <end position="28"/>
    </location>
</feature>
<dbReference type="Gene3D" id="3.30.200.20">
    <property type="entry name" value="Phosphorylase Kinase, domain 1"/>
    <property type="match status" value="1"/>
</dbReference>
<dbReference type="GO" id="GO:0043484">
    <property type="term" value="P:regulation of RNA splicing"/>
    <property type="evidence" value="ECO:0007669"/>
    <property type="project" value="TreeGrafter"/>
</dbReference>
<dbReference type="InterPro" id="IPR051175">
    <property type="entry name" value="CLK_kinases"/>
</dbReference>
<dbReference type="InterPro" id="IPR011009">
    <property type="entry name" value="Kinase-like_dom_sf"/>
</dbReference>
<dbReference type="PANTHER" id="PTHR45646:SF11">
    <property type="entry name" value="SERINE_THREONINE-PROTEIN KINASE DOA"/>
    <property type="match status" value="1"/>
</dbReference>
<evidence type="ECO:0000256" key="6">
    <source>
        <dbReference type="ARBA" id="ARBA00037966"/>
    </source>
</evidence>
<dbReference type="Proteomes" id="UP000095282">
    <property type="component" value="Unplaced"/>
</dbReference>
<dbReference type="eggNOG" id="KOG0671">
    <property type="taxonomic scope" value="Eukaryota"/>
</dbReference>
<dbReference type="PANTHER" id="PTHR45646">
    <property type="entry name" value="SERINE/THREONINE-PROTEIN KINASE DOA-RELATED"/>
    <property type="match status" value="1"/>
</dbReference>
<dbReference type="PROSITE" id="PS50011">
    <property type="entry name" value="PROTEIN_KINASE_DOM"/>
    <property type="match status" value="1"/>
</dbReference>
<dbReference type="GO" id="GO:0005524">
    <property type="term" value="F:ATP binding"/>
    <property type="evidence" value="ECO:0007669"/>
    <property type="project" value="UniProtKB-KW"/>
</dbReference>
<evidence type="ECO:0000256" key="3">
    <source>
        <dbReference type="ARBA" id="ARBA00022741"/>
    </source>
</evidence>
<keyword evidence="4" id="KW-0418">Kinase</keyword>
<evidence type="ECO:0000256" key="1">
    <source>
        <dbReference type="ARBA" id="ARBA00022527"/>
    </source>
</evidence>
<reference evidence="10" key="1">
    <citation type="submission" date="2016-11" db="UniProtKB">
        <authorList>
            <consortium name="WormBaseParasite"/>
        </authorList>
    </citation>
    <scope>IDENTIFICATION</scope>
</reference>
<name>A0A1I7TP09_9PELO</name>
<evidence type="ECO:0000256" key="5">
    <source>
        <dbReference type="ARBA" id="ARBA00022840"/>
    </source>
</evidence>
<keyword evidence="5" id="KW-0067">ATP-binding</keyword>
<evidence type="ECO:0000256" key="4">
    <source>
        <dbReference type="ARBA" id="ARBA00022777"/>
    </source>
</evidence>
<evidence type="ECO:0000256" key="2">
    <source>
        <dbReference type="ARBA" id="ARBA00022679"/>
    </source>
</evidence>
<feature type="region of interest" description="Disordered" evidence="7">
    <location>
        <begin position="362"/>
        <end position="382"/>
    </location>
</feature>
<comment type="similarity">
    <text evidence="6">Belongs to the protein kinase superfamily. CMGC Ser/Thr protein kinase family. Lammer subfamily.</text>
</comment>
<dbReference type="GO" id="GO:0005634">
    <property type="term" value="C:nucleus"/>
    <property type="evidence" value="ECO:0007669"/>
    <property type="project" value="TreeGrafter"/>
</dbReference>
<dbReference type="InterPro" id="IPR008271">
    <property type="entry name" value="Ser/Thr_kinase_AS"/>
</dbReference>
<protein>
    <submittedName>
        <fullName evidence="10">Protein kinase domain-containing protein</fullName>
    </submittedName>
</protein>
<dbReference type="GO" id="GO:0004674">
    <property type="term" value="F:protein serine/threonine kinase activity"/>
    <property type="evidence" value="ECO:0007669"/>
    <property type="project" value="UniProtKB-KW"/>
</dbReference>
<dbReference type="PROSITE" id="PS00108">
    <property type="entry name" value="PROTEIN_KINASE_ST"/>
    <property type="match status" value="1"/>
</dbReference>
<dbReference type="InterPro" id="IPR000719">
    <property type="entry name" value="Prot_kinase_dom"/>
</dbReference>
<accession>A0A1I7TP09</accession>
<dbReference type="STRING" id="1561998.A0A1I7TP09"/>
<feature type="compositionally biased region" description="Polar residues" evidence="7">
    <location>
        <begin position="50"/>
        <end position="66"/>
    </location>
</feature>
<evidence type="ECO:0000313" key="9">
    <source>
        <dbReference type="Proteomes" id="UP000095282"/>
    </source>
</evidence>
<sequence>MSKRTCPNADANSSEAREPSPKRSRPDPSGESSSNPAAPSTSTDIAEPLSTVTPQSTSNQGSTPSAVSMKSYTMRLIQKEVQHKNIVKYLDDFEILDEGMKHHALRLEVLGPTVEKVFDPSLPKFHPNVLKSVITQVLKAVKYIHGINIVHMDIKSNNVMIVINEENIREIANSNNVESTDYRMDLTSAKSTITVKLGDFGIAFNKGKSDHHPQPACTYCAPESFLTTTIDFPIDMWSMGCMIYKIVTRHPLLKCDQKEGHEQKDMPKMAKALGPIPGALFQNSQRPEYKDYFGVKDCIDCGTPDVHGNFVRAASEYLNHEDALHFSEFTRRCLKYDPKERLTAAEALDDKFLVPHEVDLVHGNEIPPHSTEPAVGQPATSQ</sequence>
<keyword evidence="1" id="KW-0723">Serine/threonine-protein kinase</keyword>
<organism evidence="9 10">
    <name type="scientific">Caenorhabditis tropicalis</name>
    <dbReference type="NCBI Taxonomy" id="1561998"/>
    <lineage>
        <taxon>Eukaryota</taxon>
        <taxon>Metazoa</taxon>
        <taxon>Ecdysozoa</taxon>
        <taxon>Nematoda</taxon>
        <taxon>Chromadorea</taxon>
        <taxon>Rhabditida</taxon>
        <taxon>Rhabditina</taxon>
        <taxon>Rhabditomorpha</taxon>
        <taxon>Rhabditoidea</taxon>
        <taxon>Rhabditidae</taxon>
        <taxon>Peloderinae</taxon>
        <taxon>Caenorhabditis</taxon>
    </lineage>
</organism>
<feature type="compositionally biased region" description="Low complexity" evidence="7">
    <location>
        <begin position="32"/>
        <end position="43"/>
    </location>
</feature>
<keyword evidence="3" id="KW-0547">Nucleotide-binding</keyword>
<dbReference type="WBParaSite" id="Csp11.Scaffold629.g10344.t1">
    <property type="protein sequence ID" value="Csp11.Scaffold629.g10344.t1"/>
    <property type="gene ID" value="Csp11.Scaffold629.g10344"/>
</dbReference>
<evidence type="ECO:0000259" key="8">
    <source>
        <dbReference type="PROSITE" id="PS50011"/>
    </source>
</evidence>